<dbReference type="InterPro" id="IPR012349">
    <property type="entry name" value="Split_barrel_FMN-bd"/>
</dbReference>
<protein>
    <submittedName>
        <fullName evidence="3">Pyridoxamine 5'-phosphate oxidase family protein</fullName>
    </submittedName>
</protein>
<dbReference type="EMBL" id="JAGTUU010000002">
    <property type="protein sequence ID" value="MBS0123590.1"/>
    <property type="molecule type" value="Genomic_DNA"/>
</dbReference>
<dbReference type="InterPro" id="IPR024624">
    <property type="entry name" value="Pyridox_Oxase_Alr4036_FMN-bd"/>
</dbReference>
<sequence>MRAAAWQAMARGVADRRSPARHPTLATIGPDGPQARTVVLRGWAGDVAEVHTDAASAKLAELRADPRAALHVWLPKQDMQIRLSATVGIVLNDADRWTRIPEGARIVYGGDPTPGVPLHAAEDFRPGRDFGRFAVLRLSITRADLVHLGADMHRRAILGRGADGWTGGWVAP</sequence>
<gene>
    <name evidence="3" type="ORF">KB874_05535</name>
</gene>
<feature type="domain" description="Pyridoxamine 5'-phosphate oxidase Alr4036 family FMN-binding" evidence="2">
    <location>
        <begin position="5"/>
        <end position="89"/>
    </location>
</feature>
<dbReference type="Pfam" id="PF12766">
    <property type="entry name" value="Pyridox_oxase_2"/>
    <property type="match status" value="1"/>
</dbReference>
<reference evidence="3" key="1">
    <citation type="submission" date="2021-04" db="EMBL/GenBank/DDBJ databases">
        <authorList>
            <person name="Yoon J."/>
        </authorList>
    </citation>
    <scope>NUCLEOTIDE SEQUENCE</scope>
    <source>
        <strain evidence="3">KMU-90</strain>
    </source>
</reference>
<evidence type="ECO:0000256" key="1">
    <source>
        <dbReference type="SAM" id="MobiDB-lite"/>
    </source>
</evidence>
<organism evidence="3 4">
    <name type="scientific">Thetidibacter halocola</name>
    <dbReference type="NCBI Taxonomy" id="2827239"/>
    <lineage>
        <taxon>Bacteria</taxon>
        <taxon>Pseudomonadati</taxon>
        <taxon>Pseudomonadota</taxon>
        <taxon>Alphaproteobacteria</taxon>
        <taxon>Rhodobacterales</taxon>
        <taxon>Roseobacteraceae</taxon>
        <taxon>Thetidibacter</taxon>
    </lineage>
</organism>
<dbReference type="SUPFAM" id="SSF50475">
    <property type="entry name" value="FMN-binding split barrel"/>
    <property type="match status" value="1"/>
</dbReference>
<feature type="region of interest" description="Disordered" evidence="1">
    <location>
        <begin position="12"/>
        <end position="31"/>
    </location>
</feature>
<keyword evidence="4" id="KW-1185">Reference proteome</keyword>
<evidence type="ECO:0000313" key="3">
    <source>
        <dbReference type="EMBL" id="MBS0123590.1"/>
    </source>
</evidence>
<comment type="caution">
    <text evidence="3">The sequence shown here is derived from an EMBL/GenBank/DDBJ whole genome shotgun (WGS) entry which is preliminary data.</text>
</comment>
<dbReference type="Proteomes" id="UP000681356">
    <property type="component" value="Unassembled WGS sequence"/>
</dbReference>
<proteinExistence type="predicted"/>
<accession>A0A8J7W9W4</accession>
<name>A0A8J7W9W4_9RHOB</name>
<evidence type="ECO:0000259" key="2">
    <source>
        <dbReference type="Pfam" id="PF12766"/>
    </source>
</evidence>
<dbReference type="GO" id="GO:0010181">
    <property type="term" value="F:FMN binding"/>
    <property type="evidence" value="ECO:0007669"/>
    <property type="project" value="InterPro"/>
</dbReference>
<dbReference type="Gene3D" id="2.30.110.10">
    <property type="entry name" value="Electron Transport, Fmn-binding Protein, Chain A"/>
    <property type="match status" value="1"/>
</dbReference>
<dbReference type="AlphaFoldDB" id="A0A8J7W9W4"/>
<evidence type="ECO:0000313" key="4">
    <source>
        <dbReference type="Proteomes" id="UP000681356"/>
    </source>
</evidence>